<dbReference type="PANTHER" id="PTHR28055:SF1">
    <property type="entry name" value="ALTERED INHERITANCE OF MITOCHONDRIA PROTEIN 41, MITOCHONDRIAL"/>
    <property type="match status" value="1"/>
</dbReference>
<comment type="similarity">
    <text evidence="1">Belongs to the AIM41 family.</text>
</comment>
<evidence type="ECO:0000313" key="2">
    <source>
        <dbReference type="EMBL" id="KDN47553.1"/>
    </source>
</evidence>
<reference evidence="2 3" key="1">
    <citation type="submission" date="2014-05" db="EMBL/GenBank/DDBJ databases">
        <title>Draft genome sequence of a rare smut relative, Tilletiaria anomala UBC 951.</title>
        <authorList>
            <consortium name="DOE Joint Genome Institute"/>
            <person name="Toome M."/>
            <person name="Kuo A."/>
            <person name="Henrissat B."/>
            <person name="Lipzen A."/>
            <person name="Tritt A."/>
            <person name="Yoshinaga Y."/>
            <person name="Zane M."/>
            <person name="Barry K."/>
            <person name="Grigoriev I.V."/>
            <person name="Spatafora J.W."/>
            <person name="Aimea M.C."/>
        </authorList>
    </citation>
    <scope>NUCLEOTIDE SEQUENCE [LARGE SCALE GENOMIC DNA]</scope>
    <source>
        <strain evidence="2 3">UBC 951</strain>
    </source>
</reference>
<name>A0A066W4S3_TILAU</name>
<dbReference type="OMA" id="RWNSTGP"/>
<comment type="subcellular location">
    <subcellularLocation>
        <location evidence="1">Mitochondrion</location>
    </subcellularLocation>
</comment>
<dbReference type="GO" id="GO:0005739">
    <property type="term" value="C:mitochondrion"/>
    <property type="evidence" value="ECO:0007669"/>
    <property type="project" value="UniProtKB-SubCell"/>
</dbReference>
<keyword evidence="3" id="KW-1185">Reference proteome</keyword>
<dbReference type="InParanoid" id="A0A066W4S3"/>
<dbReference type="RefSeq" id="XP_013243890.1">
    <property type="nucleotide sequence ID" value="XM_013388436.1"/>
</dbReference>
<accession>A0A066W4S3</accession>
<dbReference type="SUPFAM" id="SSF89095">
    <property type="entry name" value="GatB/YqeY motif"/>
    <property type="match status" value="1"/>
</dbReference>
<proteinExistence type="inferred from homology"/>
<dbReference type="AlphaFoldDB" id="A0A066W4S3"/>
<dbReference type="Pfam" id="PF09424">
    <property type="entry name" value="YqeY"/>
    <property type="match status" value="1"/>
</dbReference>
<organism evidence="2 3">
    <name type="scientific">Tilletiaria anomala (strain ATCC 24038 / CBS 436.72 / UBC 951)</name>
    <dbReference type="NCBI Taxonomy" id="1037660"/>
    <lineage>
        <taxon>Eukaryota</taxon>
        <taxon>Fungi</taxon>
        <taxon>Dikarya</taxon>
        <taxon>Basidiomycota</taxon>
        <taxon>Ustilaginomycotina</taxon>
        <taxon>Exobasidiomycetes</taxon>
        <taxon>Georgefischeriales</taxon>
        <taxon>Tilletiariaceae</taxon>
        <taxon>Tilletiaria</taxon>
    </lineage>
</organism>
<dbReference type="InterPro" id="IPR042184">
    <property type="entry name" value="YqeY/Aim41_N"/>
</dbReference>
<dbReference type="PANTHER" id="PTHR28055">
    <property type="entry name" value="ALTERED INHERITANCE OF MITOCHONDRIA PROTEIN 41, MITOCHONDRIAL"/>
    <property type="match status" value="1"/>
</dbReference>
<evidence type="ECO:0000256" key="1">
    <source>
        <dbReference type="RuleBase" id="RU365099"/>
    </source>
</evidence>
<gene>
    <name evidence="1" type="primary">AIM41</name>
    <name evidence="2" type="ORF">K437DRAFT_267843</name>
</gene>
<evidence type="ECO:0000313" key="3">
    <source>
        <dbReference type="Proteomes" id="UP000027361"/>
    </source>
</evidence>
<dbReference type="Gene3D" id="1.10.1510.10">
    <property type="entry name" value="Uncharacterised protein YqeY/AIM41 PF09424, N-terminal domain"/>
    <property type="match status" value="1"/>
</dbReference>
<dbReference type="OrthoDB" id="538640at2759"/>
<dbReference type="Gene3D" id="1.10.10.410">
    <property type="match status" value="1"/>
</dbReference>
<dbReference type="InterPro" id="IPR019004">
    <property type="entry name" value="YqeY/Aim41"/>
</dbReference>
<dbReference type="HOGENOM" id="CLU_079430_1_0_1"/>
<keyword evidence="1" id="KW-0496">Mitochondrion</keyword>
<comment type="caution">
    <text evidence="2">The sequence shown here is derived from an EMBL/GenBank/DDBJ whole genome shotgun (WGS) entry which is preliminary data.</text>
</comment>
<dbReference type="InterPro" id="IPR003789">
    <property type="entry name" value="Asn/Gln_tRNA_amidoTrase-B-like"/>
</dbReference>
<dbReference type="GO" id="GO:0016884">
    <property type="term" value="F:carbon-nitrogen ligase activity, with glutamine as amido-N-donor"/>
    <property type="evidence" value="ECO:0007669"/>
    <property type="project" value="UniProtKB-UniRule"/>
</dbReference>
<dbReference type="Proteomes" id="UP000027361">
    <property type="component" value="Unassembled WGS sequence"/>
</dbReference>
<dbReference type="STRING" id="1037660.A0A066W4S3"/>
<sequence>MESRGSSTNGDADLLALLKSELKNSMKAKDANASGVFRALLSEFQYAEKQASASDSKSPQPSIISILQKAVTKRQEAAAQYRAAKPSPREDLAAKEDEQIELIKKFLPKEMTREEIMQIVQQVIQELGLSGEGKQIIPVKGAMGKVMGELSKRLDKGKAPGQVVSAVVKELLGSK</sequence>
<protein>
    <recommendedName>
        <fullName evidence="1">Altered inheritance of mitochondria protein 41</fullName>
    </recommendedName>
</protein>
<dbReference type="GeneID" id="25265968"/>
<dbReference type="EMBL" id="JMSN01000029">
    <property type="protein sequence ID" value="KDN47553.1"/>
    <property type="molecule type" value="Genomic_DNA"/>
</dbReference>
<dbReference type="InterPro" id="IPR023168">
    <property type="entry name" value="GatB_Yqey_C_2"/>
</dbReference>